<evidence type="ECO:0000256" key="2">
    <source>
        <dbReference type="ARBA" id="ARBA00022540"/>
    </source>
</evidence>
<dbReference type="InterPro" id="IPR019815">
    <property type="entry name" value="Translation_initiation_fac_3_C"/>
</dbReference>
<evidence type="ECO:0000256" key="6">
    <source>
        <dbReference type="RuleBase" id="RU000646"/>
    </source>
</evidence>
<comment type="similarity">
    <text evidence="1 4 6">Belongs to the IF-3 family.</text>
</comment>
<dbReference type="GO" id="GO:0043022">
    <property type="term" value="F:ribosome binding"/>
    <property type="evidence" value="ECO:0007669"/>
    <property type="project" value="UniProtKB-ARBA"/>
</dbReference>
<dbReference type="InterPro" id="IPR001288">
    <property type="entry name" value="Translation_initiation_fac_3"/>
</dbReference>
<evidence type="ECO:0000256" key="5">
    <source>
        <dbReference type="NCBIfam" id="TIGR00168"/>
    </source>
</evidence>
<dbReference type="NCBIfam" id="TIGR00168">
    <property type="entry name" value="infC"/>
    <property type="match status" value="1"/>
</dbReference>
<keyword evidence="2 4" id="KW-0396">Initiation factor</keyword>
<dbReference type="PANTHER" id="PTHR10938">
    <property type="entry name" value="TRANSLATION INITIATION FACTOR IF-3"/>
    <property type="match status" value="1"/>
</dbReference>
<comment type="caution">
    <text evidence="9">The sequence shown here is derived from an EMBL/GenBank/DDBJ whole genome shotgun (WGS) entry which is preliminary data.</text>
</comment>
<dbReference type="STRING" id="1817772.A2527_14035"/>
<dbReference type="InterPro" id="IPR036788">
    <property type="entry name" value="T_IF-3_C_sf"/>
</dbReference>
<dbReference type="Gene3D" id="3.30.110.10">
    <property type="entry name" value="Translation initiation factor 3 (IF-3), C-terminal domain"/>
    <property type="match status" value="1"/>
</dbReference>
<keyword evidence="4" id="KW-0963">Cytoplasm</keyword>
<evidence type="ECO:0000259" key="7">
    <source>
        <dbReference type="Pfam" id="PF00707"/>
    </source>
</evidence>
<dbReference type="PROSITE" id="PS00938">
    <property type="entry name" value="IF3"/>
    <property type="match status" value="1"/>
</dbReference>
<proteinExistence type="inferred from homology"/>
<comment type="subcellular location">
    <subcellularLocation>
        <location evidence="4 6">Cytoplasm</location>
    </subcellularLocation>
</comment>
<dbReference type="EMBL" id="MFNE01000053">
    <property type="protein sequence ID" value="OGG93052.1"/>
    <property type="molecule type" value="Genomic_DNA"/>
</dbReference>
<dbReference type="GO" id="GO:0032790">
    <property type="term" value="P:ribosome disassembly"/>
    <property type="evidence" value="ECO:0007669"/>
    <property type="project" value="TreeGrafter"/>
</dbReference>
<dbReference type="GO" id="GO:0003743">
    <property type="term" value="F:translation initiation factor activity"/>
    <property type="evidence" value="ECO:0007669"/>
    <property type="project" value="UniProtKB-UniRule"/>
</dbReference>
<organism evidence="9 10">
    <name type="scientific">Candidatus Lambdaproteobacteria bacterium RIFOXYD2_FULL_50_16</name>
    <dbReference type="NCBI Taxonomy" id="1817772"/>
    <lineage>
        <taxon>Bacteria</taxon>
        <taxon>Pseudomonadati</taxon>
        <taxon>Pseudomonadota</taxon>
        <taxon>Candidatus Lambdaproteobacteria</taxon>
    </lineage>
</organism>
<dbReference type="Proteomes" id="UP000178449">
    <property type="component" value="Unassembled WGS sequence"/>
</dbReference>
<gene>
    <name evidence="4" type="primary">infC</name>
    <name evidence="9" type="ORF">A2527_14035</name>
</gene>
<dbReference type="InterPro" id="IPR036787">
    <property type="entry name" value="T_IF-3_N_sf"/>
</dbReference>
<feature type="domain" description="Translation initiation factor 3 N-terminal" evidence="8">
    <location>
        <begin position="9"/>
        <end position="78"/>
    </location>
</feature>
<dbReference type="PANTHER" id="PTHR10938:SF0">
    <property type="entry name" value="TRANSLATION INITIATION FACTOR IF-3, MITOCHONDRIAL"/>
    <property type="match status" value="1"/>
</dbReference>
<feature type="domain" description="Translation initiation factor 3 C-terminal" evidence="7">
    <location>
        <begin position="85"/>
        <end position="169"/>
    </location>
</feature>
<dbReference type="Pfam" id="PF05198">
    <property type="entry name" value="IF3_N"/>
    <property type="match status" value="1"/>
</dbReference>
<evidence type="ECO:0000259" key="8">
    <source>
        <dbReference type="Pfam" id="PF05198"/>
    </source>
</evidence>
<comment type="function">
    <text evidence="4 6">IF-3 binds to the 30S ribosomal subunit and shifts the equilibrium between 70S ribosomes and their 50S and 30S subunits in favor of the free subunits, thus enhancing the availability of 30S subunits on which protein synthesis initiation begins.</text>
</comment>
<protein>
    <recommendedName>
        <fullName evidence="4 5">Translation initiation factor IF-3</fullName>
    </recommendedName>
</protein>
<evidence type="ECO:0000313" key="10">
    <source>
        <dbReference type="Proteomes" id="UP000178449"/>
    </source>
</evidence>
<keyword evidence="3 4" id="KW-0648">Protein biosynthesis</keyword>
<dbReference type="GO" id="GO:0005829">
    <property type="term" value="C:cytosol"/>
    <property type="evidence" value="ECO:0007669"/>
    <property type="project" value="TreeGrafter"/>
</dbReference>
<reference evidence="9 10" key="1">
    <citation type="journal article" date="2016" name="Nat. Commun.">
        <title>Thousands of microbial genomes shed light on interconnected biogeochemical processes in an aquifer system.</title>
        <authorList>
            <person name="Anantharaman K."/>
            <person name="Brown C.T."/>
            <person name="Hug L.A."/>
            <person name="Sharon I."/>
            <person name="Castelle C.J."/>
            <person name="Probst A.J."/>
            <person name="Thomas B.C."/>
            <person name="Singh A."/>
            <person name="Wilkins M.J."/>
            <person name="Karaoz U."/>
            <person name="Brodie E.L."/>
            <person name="Williams K.H."/>
            <person name="Hubbard S.S."/>
            <person name="Banfield J.F."/>
        </authorList>
    </citation>
    <scope>NUCLEOTIDE SEQUENCE [LARGE SCALE GENOMIC DNA]</scope>
</reference>
<dbReference type="GO" id="GO:0016020">
    <property type="term" value="C:membrane"/>
    <property type="evidence" value="ECO:0007669"/>
    <property type="project" value="TreeGrafter"/>
</dbReference>
<dbReference type="SUPFAM" id="SSF55200">
    <property type="entry name" value="Translation initiation factor IF3, C-terminal domain"/>
    <property type="match status" value="1"/>
</dbReference>
<accession>A0A1F6G4P9</accession>
<dbReference type="FunFam" id="3.10.20.80:FF:000001">
    <property type="entry name" value="Translation initiation factor IF-3"/>
    <property type="match status" value="1"/>
</dbReference>
<dbReference type="HAMAP" id="MF_00080">
    <property type="entry name" value="IF_3"/>
    <property type="match status" value="1"/>
</dbReference>
<dbReference type="Pfam" id="PF00707">
    <property type="entry name" value="IF3_C"/>
    <property type="match status" value="1"/>
</dbReference>
<comment type="subunit">
    <text evidence="4 6">Monomer.</text>
</comment>
<dbReference type="InterPro" id="IPR019814">
    <property type="entry name" value="Translation_initiation_fac_3_N"/>
</dbReference>
<evidence type="ECO:0000256" key="4">
    <source>
        <dbReference type="HAMAP-Rule" id="MF_00080"/>
    </source>
</evidence>
<dbReference type="AlphaFoldDB" id="A0A1F6G4P9"/>
<dbReference type="FunFam" id="3.30.110.10:FF:000001">
    <property type="entry name" value="Translation initiation factor IF-3"/>
    <property type="match status" value="1"/>
</dbReference>
<evidence type="ECO:0000256" key="1">
    <source>
        <dbReference type="ARBA" id="ARBA00005439"/>
    </source>
</evidence>
<dbReference type="InterPro" id="IPR019813">
    <property type="entry name" value="Translation_initiation_fac3_CS"/>
</dbReference>
<evidence type="ECO:0000256" key="3">
    <source>
        <dbReference type="ARBA" id="ARBA00022917"/>
    </source>
</evidence>
<name>A0A1F6G4P9_9PROT</name>
<dbReference type="SUPFAM" id="SSF54364">
    <property type="entry name" value="Translation initiation factor IF3, N-terminal domain"/>
    <property type="match status" value="1"/>
</dbReference>
<sequence length="172" mass="19646">MPKGDQTRINETITAETVRLIGDDGEQLGILSTQDALRKAEEKNLDLVEVSGKSDPPVCRIMDYGKFKYQVSKKQHEAKKKQTIIKVKEIKLRPKTEEHDYQFKLKHARQFLEDGNKVKVTVQYRGREMAYTHLGIVLLERFLTDANDLGQVEQAAKAEGRTAHMILAPIKK</sequence>
<evidence type="ECO:0000313" key="9">
    <source>
        <dbReference type="EMBL" id="OGG93052.1"/>
    </source>
</evidence>
<dbReference type="Gene3D" id="3.10.20.80">
    <property type="entry name" value="Translation initiation factor 3 (IF-3), N-terminal domain"/>
    <property type="match status" value="1"/>
</dbReference>